<dbReference type="AlphaFoldDB" id="A0A523ULK8"/>
<dbReference type="PANTHER" id="PTHR43685">
    <property type="entry name" value="GLYCOSYLTRANSFERASE"/>
    <property type="match status" value="1"/>
</dbReference>
<name>A0A523ULK8_UNCAE</name>
<gene>
    <name evidence="4" type="ORF">E3J59_06445</name>
</gene>
<feature type="domain" description="Galactosyltransferase C-terminal" evidence="3">
    <location>
        <begin position="147"/>
        <end position="196"/>
    </location>
</feature>
<dbReference type="EMBL" id="SOJK01000271">
    <property type="protein sequence ID" value="TET43413.1"/>
    <property type="molecule type" value="Genomic_DNA"/>
</dbReference>
<accession>A0A523ULK8</accession>
<dbReference type="Gene3D" id="3.90.550.10">
    <property type="entry name" value="Spore Coat Polysaccharide Biosynthesis Protein SpsA, Chain A"/>
    <property type="match status" value="1"/>
</dbReference>
<dbReference type="SUPFAM" id="SSF53448">
    <property type="entry name" value="Nucleotide-diphospho-sugar transferases"/>
    <property type="match status" value="1"/>
</dbReference>
<proteinExistence type="predicted"/>
<organism evidence="4 5">
    <name type="scientific">Aerophobetes bacterium</name>
    <dbReference type="NCBI Taxonomy" id="2030807"/>
    <lineage>
        <taxon>Bacteria</taxon>
        <taxon>Candidatus Aerophobota</taxon>
    </lineage>
</organism>
<reference evidence="4 5" key="1">
    <citation type="submission" date="2019-03" db="EMBL/GenBank/DDBJ databases">
        <title>Metabolic potential of uncultured bacteria and archaea associated with petroleum seepage in deep-sea sediments.</title>
        <authorList>
            <person name="Dong X."/>
            <person name="Hubert C."/>
        </authorList>
    </citation>
    <scope>NUCLEOTIDE SEQUENCE [LARGE SCALE GENOMIC DNA]</scope>
    <source>
        <strain evidence="4">E29_bin78</strain>
    </source>
</reference>
<protein>
    <submittedName>
        <fullName evidence="4">Glycosyltransferase</fullName>
    </submittedName>
</protein>
<evidence type="ECO:0000313" key="5">
    <source>
        <dbReference type="Proteomes" id="UP000320679"/>
    </source>
</evidence>
<dbReference type="InterPro" id="IPR001173">
    <property type="entry name" value="Glyco_trans_2-like"/>
</dbReference>
<dbReference type="Proteomes" id="UP000320679">
    <property type="component" value="Unassembled WGS sequence"/>
</dbReference>
<keyword evidence="1 4" id="KW-0808">Transferase</keyword>
<dbReference type="Pfam" id="PF00535">
    <property type="entry name" value="Glycos_transf_2"/>
    <property type="match status" value="1"/>
</dbReference>
<comment type="caution">
    <text evidence="4">The sequence shown here is derived from an EMBL/GenBank/DDBJ whole genome shotgun (WGS) entry which is preliminary data.</text>
</comment>
<evidence type="ECO:0000259" key="2">
    <source>
        <dbReference type="Pfam" id="PF00535"/>
    </source>
</evidence>
<dbReference type="Pfam" id="PF02709">
    <property type="entry name" value="Glyco_transf_7C"/>
    <property type="match status" value="1"/>
</dbReference>
<feature type="domain" description="Glycosyltransferase 2-like" evidence="2">
    <location>
        <begin position="5"/>
        <end position="138"/>
    </location>
</feature>
<evidence type="ECO:0000259" key="3">
    <source>
        <dbReference type="Pfam" id="PF02709"/>
    </source>
</evidence>
<evidence type="ECO:0000256" key="1">
    <source>
        <dbReference type="ARBA" id="ARBA00022679"/>
    </source>
</evidence>
<dbReference type="InterPro" id="IPR027791">
    <property type="entry name" value="Galactosyl_T_C"/>
</dbReference>
<dbReference type="InterPro" id="IPR050834">
    <property type="entry name" value="Glycosyltransf_2"/>
</dbReference>
<dbReference type="GO" id="GO:0016740">
    <property type="term" value="F:transferase activity"/>
    <property type="evidence" value="ECO:0007669"/>
    <property type="project" value="UniProtKB-KW"/>
</dbReference>
<dbReference type="InterPro" id="IPR029044">
    <property type="entry name" value="Nucleotide-diphossugar_trans"/>
</dbReference>
<dbReference type="PANTHER" id="PTHR43685:SF3">
    <property type="entry name" value="SLR2126 PROTEIN"/>
    <property type="match status" value="1"/>
</dbReference>
<sequence length="304" mass="35200">MVELSVIIPTYNRWWILKKSLKALFNQSYPKNKYEIILIDDGSTDDTKTMVGSLSPPCKLKYLRNDKRMGLPKTRNRGIREAQGKYIIFTDSDVVVTPDFIKQHMNYHKKYSDLIVNGELIRVSSFEQIGKKRKNIFDLSLSPFDTANVSVARKHLLKVGGFDEDLLAYGWQDLELGYRLRKAGLRCKRNRHALGYHYCKKGTLSDLPSLCEKEKIRGASGALYYRKHPHLSVRLATQCNPLFLLAFIGKWIDKNKKGKEILAFAERQHINWLFSLLAKLTTSHYYLKGWREGIKCKIAKNLIK</sequence>
<evidence type="ECO:0000313" key="4">
    <source>
        <dbReference type="EMBL" id="TET43413.1"/>
    </source>
</evidence>